<sequence>MVSGFAHAPLSKAFTSLSALCIAALDIKPFIRFQFVPHITEYAQYWQALLYHIAFPSSDRHVLCVVVLYFGGAAVERRLGSRRYAVFLISAALLHSLFSLVWGACVAMLPAIAPEYIRSGFLPGGPYGVLAALAYEYYVANPPLWSVRVGALEFTDRVLIAIPVLLLALAEAPNSLVSVVLGFAAARVYHMRLGNFSLSKLDVSAGVAHRFQSLLPLVGSLQLPTRTSRAEYI</sequence>
<evidence type="ECO:0000313" key="7">
    <source>
        <dbReference type="Proteomes" id="UP001219933"/>
    </source>
</evidence>
<accession>A0AAF0EPC3</accession>
<evidence type="ECO:0000256" key="4">
    <source>
        <dbReference type="ARBA" id="ARBA00023136"/>
    </source>
</evidence>
<feature type="transmembrane region" description="Helical" evidence="5">
    <location>
        <begin position="160"/>
        <end position="186"/>
    </location>
</feature>
<dbReference type="EMBL" id="CP119878">
    <property type="protein sequence ID" value="WFD34368.1"/>
    <property type="molecule type" value="Genomic_DNA"/>
</dbReference>
<comment type="subcellular location">
    <subcellularLocation>
        <location evidence="1">Membrane</location>
        <topology evidence="1">Multi-pass membrane protein</topology>
    </subcellularLocation>
</comment>
<protein>
    <recommendedName>
        <fullName evidence="8">Derlin</fullName>
    </recommendedName>
</protein>
<dbReference type="AlphaFoldDB" id="A0AAF0EPC3"/>
<name>A0AAF0EPC3_9BASI</name>
<keyword evidence="4 5" id="KW-0472">Membrane</keyword>
<keyword evidence="2 5" id="KW-0812">Transmembrane</keyword>
<dbReference type="Proteomes" id="UP001219933">
    <property type="component" value="Chromosome 2"/>
</dbReference>
<keyword evidence="3 5" id="KW-1133">Transmembrane helix</keyword>
<feature type="transmembrane region" description="Helical" evidence="5">
    <location>
        <begin position="121"/>
        <end position="140"/>
    </location>
</feature>
<evidence type="ECO:0000313" key="6">
    <source>
        <dbReference type="EMBL" id="WFD34368.1"/>
    </source>
</evidence>
<dbReference type="SUPFAM" id="SSF144091">
    <property type="entry name" value="Rhomboid-like"/>
    <property type="match status" value="1"/>
</dbReference>
<dbReference type="Gene3D" id="1.20.1540.10">
    <property type="entry name" value="Rhomboid-like"/>
    <property type="match status" value="1"/>
</dbReference>
<gene>
    <name evidence="6" type="ORF">MCUN1_001207</name>
</gene>
<evidence type="ECO:0000256" key="2">
    <source>
        <dbReference type="ARBA" id="ARBA00022692"/>
    </source>
</evidence>
<evidence type="ECO:0000256" key="3">
    <source>
        <dbReference type="ARBA" id="ARBA00022989"/>
    </source>
</evidence>
<evidence type="ECO:0008006" key="8">
    <source>
        <dbReference type="Google" id="ProtNLM"/>
    </source>
</evidence>
<evidence type="ECO:0000256" key="1">
    <source>
        <dbReference type="ARBA" id="ARBA00004141"/>
    </source>
</evidence>
<dbReference type="GO" id="GO:0016020">
    <property type="term" value="C:membrane"/>
    <property type="evidence" value="ECO:0007669"/>
    <property type="project" value="UniProtKB-SubCell"/>
</dbReference>
<dbReference type="InterPro" id="IPR035952">
    <property type="entry name" value="Rhomboid-like_sf"/>
</dbReference>
<reference evidence="6" key="1">
    <citation type="submission" date="2023-03" db="EMBL/GenBank/DDBJ databases">
        <title>Mating type loci evolution in Malassezia.</title>
        <authorList>
            <person name="Coelho M.A."/>
        </authorList>
    </citation>
    <scope>NUCLEOTIDE SEQUENCE</scope>
    <source>
        <strain evidence="6">CBS 11721</strain>
    </source>
</reference>
<keyword evidence="7" id="KW-1185">Reference proteome</keyword>
<proteinExistence type="predicted"/>
<feature type="transmembrane region" description="Helical" evidence="5">
    <location>
        <begin position="84"/>
        <end position="109"/>
    </location>
</feature>
<evidence type="ECO:0000256" key="5">
    <source>
        <dbReference type="SAM" id="Phobius"/>
    </source>
</evidence>
<organism evidence="6 7">
    <name type="scientific">Malassezia cuniculi</name>
    <dbReference type="NCBI Taxonomy" id="948313"/>
    <lineage>
        <taxon>Eukaryota</taxon>
        <taxon>Fungi</taxon>
        <taxon>Dikarya</taxon>
        <taxon>Basidiomycota</taxon>
        <taxon>Ustilaginomycotina</taxon>
        <taxon>Malasseziomycetes</taxon>
        <taxon>Malasseziales</taxon>
        <taxon>Malasseziaceae</taxon>
        <taxon>Malassezia</taxon>
    </lineage>
</organism>